<dbReference type="EMBL" id="VSRR010006771">
    <property type="protein sequence ID" value="MPC45532.1"/>
    <property type="molecule type" value="Genomic_DNA"/>
</dbReference>
<accession>A0A5B7FGB7</accession>
<comment type="caution">
    <text evidence="1">The sequence shown here is derived from an EMBL/GenBank/DDBJ whole genome shotgun (WGS) entry which is preliminary data.</text>
</comment>
<dbReference type="Proteomes" id="UP000324222">
    <property type="component" value="Unassembled WGS sequence"/>
</dbReference>
<evidence type="ECO:0000313" key="1">
    <source>
        <dbReference type="EMBL" id="MPC45532.1"/>
    </source>
</evidence>
<protein>
    <submittedName>
        <fullName evidence="1">Uncharacterized protein</fullName>
    </submittedName>
</protein>
<name>A0A5B7FGB7_PORTR</name>
<dbReference type="AlphaFoldDB" id="A0A5B7FGB7"/>
<sequence>MYRQVPLTVLLDRIESKAFHLINFPLLTDCLRSLSHLWRAASLVVFYYPANCMPPLLLRPRCTRLSSFFHPYSVQLSNARVNQYSQSFTPFSAKPWNFLPVSVFPTSYGLT</sequence>
<evidence type="ECO:0000313" key="2">
    <source>
        <dbReference type="Proteomes" id="UP000324222"/>
    </source>
</evidence>
<organism evidence="1 2">
    <name type="scientific">Portunus trituberculatus</name>
    <name type="common">Swimming crab</name>
    <name type="synonym">Neptunus trituberculatus</name>
    <dbReference type="NCBI Taxonomy" id="210409"/>
    <lineage>
        <taxon>Eukaryota</taxon>
        <taxon>Metazoa</taxon>
        <taxon>Ecdysozoa</taxon>
        <taxon>Arthropoda</taxon>
        <taxon>Crustacea</taxon>
        <taxon>Multicrustacea</taxon>
        <taxon>Malacostraca</taxon>
        <taxon>Eumalacostraca</taxon>
        <taxon>Eucarida</taxon>
        <taxon>Decapoda</taxon>
        <taxon>Pleocyemata</taxon>
        <taxon>Brachyura</taxon>
        <taxon>Eubrachyura</taxon>
        <taxon>Portunoidea</taxon>
        <taxon>Portunidae</taxon>
        <taxon>Portuninae</taxon>
        <taxon>Portunus</taxon>
    </lineage>
</organism>
<keyword evidence="2" id="KW-1185">Reference proteome</keyword>
<reference evidence="1 2" key="1">
    <citation type="submission" date="2019-05" db="EMBL/GenBank/DDBJ databases">
        <title>Another draft genome of Portunus trituberculatus and its Hox gene families provides insights of decapod evolution.</title>
        <authorList>
            <person name="Jeong J.-H."/>
            <person name="Song I."/>
            <person name="Kim S."/>
            <person name="Choi T."/>
            <person name="Kim D."/>
            <person name="Ryu S."/>
            <person name="Kim W."/>
        </authorList>
    </citation>
    <scope>NUCLEOTIDE SEQUENCE [LARGE SCALE GENOMIC DNA]</scope>
    <source>
        <tissue evidence="1">Muscle</tissue>
    </source>
</reference>
<gene>
    <name evidence="1" type="ORF">E2C01_039234</name>
</gene>
<proteinExistence type="predicted"/>